<evidence type="ECO:0000256" key="9">
    <source>
        <dbReference type="PROSITE-ProRule" id="PRU00289"/>
    </source>
</evidence>
<dbReference type="SMR" id="A0A045J7M7"/>
<comment type="caution">
    <text evidence="12">The sequence shown here is derived from an EMBL/GenBank/DDBJ whole genome shotgun (WGS) entry which is preliminary data.</text>
</comment>
<evidence type="ECO:0000256" key="3">
    <source>
        <dbReference type="ARBA" id="ARBA00022692"/>
    </source>
</evidence>
<evidence type="ECO:0000256" key="2">
    <source>
        <dbReference type="ARBA" id="ARBA00022475"/>
    </source>
</evidence>
<dbReference type="NCBIfam" id="TIGR03925">
    <property type="entry name" value="T7SS_EccC_b"/>
    <property type="match status" value="1"/>
</dbReference>
<evidence type="ECO:0000259" key="11">
    <source>
        <dbReference type="PROSITE" id="PS50901"/>
    </source>
</evidence>
<evidence type="ECO:0000313" key="13">
    <source>
        <dbReference type="EMBL" id="MBP0685055.1"/>
    </source>
</evidence>
<dbReference type="Gene3D" id="3.40.50.300">
    <property type="entry name" value="P-loop containing nucleotide triphosphate hydrolases"/>
    <property type="match status" value="3"/>
</dbReference>
<dbReference type="GO" id="GO:0005886">
    <property type="term" value="C:plasma membrane"/>
    <property type="evidence" value="ECO:0007669"/>
    <property type="project" value="UniProtKB-SubCell"/>
</dbReference>
<evidence type="ECO:0000256" key="7">
    <source>
        <dbReference type="ARBA" id="ARBA00022989"/>
    </source>
</evidence>
<proteinExistence type="predicted"/>
<dbReference type="EMBL" id="COPH01000038">
    <property type="protein sequence ID" value="CLW96229.1"/>
    <property type="molecule type" value="Genomic_DNA"/>
</dbReference>
<evidence type="ECO:0000256" key="1">
    <source>
        <dbReference type="ARBA" id="ARBA00004651"/>
    </source>
</evidence>
<dbReference type="SUPFAM" id="SSF52540">
    <property type="entry name" value="P-loop containing nucleoside triphosphate hydrolases"/>
    <property type="match status" value="3"/>
</dbReference>
<dbReference type="Proteomes" id="UP000050139">
    <property type="component" value="Unassembled WGS sequence"/>
</dbReference>
<dbReference type="Proteomes" id="UP000671119">
    <property type="component" value="Unassembled WGS sequence"/>
</dbReference>
<dbReference type="InterPro" id="IPR003593">
    <property type="entry name" value="AAA+_ATPase"/>
</dbReference>
<feature type="domain" description="FtsK" evidence="11">
    <location>
        <begin position="407"/>
        <end position="607"/>
    </location>
</feature>
<evidence type="ECO:0000256" key="8">
    <source>
        <dbReference type="ARBA" id="ARBA00023136"/>
    </source>
</evidence>
<dbReference type="PROSITE" id="PS50901">
    <property type="entry name" value="FTSK"/>
    <property type="match status" value="3"/>
</dbReference>
<feature type="binding site" evidence="9">
    <location>
        <begin position="430"/>
        <end position="437"/>
    </location>
    <ligand>
        <name>ATP</name>
        <dbReference type="ChEBI" id="CHEBI:30616"/>
    </ligand>
</feature>
<dbReference type="RefSeq" id="WP_003418326.1">
    <property type="nucleotide sequence ID" value="NZ_AP017901.1"/>
</dbReference>
<evidence type="ECO:0000256" key="5">
    <source>
        <dbReference type="ARBA" id="ARBA00022741"/>
    </source>
</evidence>
<evidence type="ECO:0000256" key="4">
    <source>
        <dbReference type="ARBA" id="ARBA00022737"/>
    </source>
</evidence>
<feature type="binding site" evidence="9">
    <location>
        <begin position="765"/>
        <end position="772"/>
    </location>
    <ligand>
        <name>ATP</name>
        <dbReference type="ChEBI" id="CHEBI:30616"/>
    </ligand>
</feature>
<dbReference type="AlphaFoldDB" id="A0A045J7M7"/>
<evidence type="ECO:0000313" key="14">
    <source>
        <dbReference type="Proteomes" id="UP000050139"/>
    </source>
</evidence>
<keyword evidence="4" id="KW-0677">Repeat</keyword>
<dbReference type="GO" id="GO:0003677">
    <property type="term" value="F:DNA binding"/>
    <property type="evidence" value="ECO:0007669"/>
    <property type="project" value="InterPro"/>
</dbReference>
<dbReference type="InterPro" id="IPR023837">
    <property type="entry name" value="EccCb-like_Actinobacteria"/>
</dbReference>
<dbReference type="PANTHER" id="PTHR22683:SF1">
    <property type="entry name" value="TYPE VII SECRETION SYSTEM PROTEIN ESSC"/>
    <property type="match status" value="1"/>
</dbReference>
<evidence type="ECO:0000313" key="15">
    <source>
        <dbReference type="Proteomes" id="UP000671119"/>
    </source>
</evidence>
<dbReference type="InterPro" id="IPR023836">
    <property type="entry name" value="EccCa-like_Actinobacteria"/>
</dbReference>
<keyword evidence="2" id="KW-1003">Cell membrane</keyword>
<evidence type="ECO:0000256" key="10">
    <source>
        <dbReference type="SAM" id="Phobius"/>
    </source>
</evidence>
<keyword evidence="7 10" id="KW-1133">Transmembrane helix</keyword>
<keyword evidence="6 9" id="KW-0067">ATP-binding</keyword>
<feature type="domain" description="FtsK" evidence="11">
    <location>
        <begin position="747"/>
        <end position="936"/>
    </location>
</feature>
<gene>
    <name evidence="12" type="primary">eccCa1_2</name>
    <name evidence="13" type="synonym">eccC4</name>
    <name evidence="12" type="ORF">ERS094118_03710</name>
    <name evidence="13" type="ORF">J8J21_18465</name>
</gene>
<feature type="transmembrane region" description="Helical" evidence="10">
    <location>
        <begin position="61"/>
        <end position="79"/>
    </location>
</feature>
<organism evidence="12 14">
    <name type="scientific">Mycobacterium tuberculosis</name>
    <dbReference type="NCBI Taxonomy" id="1773"/>
    <lineage>
        <taxon>Bacteria</taxon>
        <taxon>Bacillati</taxon>
        <taxon>Actinomycetota</taxon>
        <taxon>Actinomycetes</taxon>
        <taxon>Mycobacteriales</taxon>
        <taxon>Mycobacteriaceae</taxon>
        <taxon>Mycobacterium</taxon>
        <taxon>Mycobacterium tuberculosis complex</taxon>
    </lineage>
</organism>
<dbReference type="SMART" id="SM00382">
    <property type="entry name" value="AAA"/>
    <property type="match status" value="3"/>
</dbReference>
<feature type="domain" description="FtsK" evidence="11">
    <location>
        <begin position="1018"/>
        <end position="1201"/>
    </location>
</feature>
<dbReference type="NCBIfam" id="TIGR03924">
    <property type="entry name" value="T7SS_EccC_a"/>
    <property type="match status" value="1"/>
</dbReference>
<keyword evidence="8 10" id="KW-0472">Membrane</keyword>
<evidence type="ECO:0000313" key="12">
    <source>
        <dbReference type="EMBL" id="CLW96229.1"/>
    </source>
</evidence>
<dbReference type="GO" id="GO:0005524">
    <property type="term" value="F:ATP binding"/>
    <property type="evidence" value="ECO:0007669"/>
    <property type="project" value="UniProtKB-UniRule"/>
</dbReference>
<accession>A0A045J7M7</accession>
<evidence type="ECO:0000256" key="6">
    <source>
        <dbReference type="ARBA" id="ARBA00022840"/>
    </source>
</evidence>
<reference evidence="12 14" key="1">
    <citation type="submission" date="2015-03" db="EMBL/GenBank/DDBJ databases">
        <authorList>
            <consortium name="Pathogen Informatics"/>
            <person name="Murphy D."/>
        </authorList>
    </citation>
    <scope>NUCLEOTIDE SEQUENCE [LARGE SCALE GENOMIC DNA]</scope>
    <source>
        <strain evidence="12 14">0268S</strain>
    </source>
</reference>
<name>A0A045J7M7_MYCTX</name>
<reference evidence="13 15" key="2">
    <citation type="submission" date="2021-03" db="EMBL/GenBank/DDBJ databases">
        <title>Whole Genome Sequencing of Mycobacterium tuberculosis clinical isolates from Arunachal Pradesh, India.</title>
        <authorList>
            <person name="Singh S."/>
            <person name="Mudliar S.R."/>
            <person name="Kulsum U."/>
            <person name="Rufai S.B."/>
            <person name="Singh P.K."/>
            <person name="Umpo M."/>
            <person name="Nyori M."/>
        </authorList>
    </citation>
    <scope>NUCLEOTIDE SEQUENCE [LARGE SCALE GENOMIC DNA]</scope>
    <source>
        <strain evidence="13 15">OMICS/BPL/0142/20/SP</strain>
    </source>
</reference>
<dbReference type="InterPro" id="IPR002543">
    <property type="entry name" value="FtsK_dom"/>
</dbReference>
<keyword evidence="3 10" id="KW-0812">Transmembrane</keyword>
<protein>
    <submittedName>
        <fullName evidence="12">ESX-4 secretion system protein</fullName>
    </submittedName>
    <submittedName>
        <fullName evidence="13">Type VII secretion system ESX-4 FtsK/SpoIIIE family ATPase EccC4</fullName>
    </submittedName>
</protein>
<keyword evidence="5 9" id="KW-0547">Nucleotide-binding</keyword>
<dbReference type="Pfam" id="PF01580">
    <property type="entry name" value="FtsK_SpoIIIE"/>
    <property type="match status" value="3"/>
</dbReference>
<feature type="binding site" evidence="9">
    <location>
        <begin position="1035"/>
        <end position="1042"/>
    </location>
    <ligand>
        <name>ATP</name>
        <dbReference type="ChEBI" id="CHEBI:30616"/>
    </ligand>
</feature>
<comment type="subcellular location">
    <subcellularLocation>
        <location evidence="1">Cell membrane</location>
        <topology evidence="1">Multi-pass membrane protein</topology>
    </subcellularLocation>
</comment>
<sequence>MNSGPACATADILVAPPPELRRSEPSSLLIRLLPVVMSVATVGVMVTVFLPGSPATRHPTFLAFPMMMLVSLVVTAVTGRGRRHVSGIHNDRVDYLGYLSVLRTSVTQTAAAQHVSLNWTHPDPATLWTLIGGPRMWERRPGAADFCRIRVGVGSAPLATRLVVGQLPPAQRADPVTRAALRCFLAAHATIADAPIAIPLRVGGPIAIDGDPTKVRGLLRAMICQLAVWHSPEELLIAGVVSDRNRAHWDWLKWLPHNQHPNACDALGPAPMVYSTLAEMQNALAATVLAHVVAIVDTAERGNGAITGVITIEVGARRDGAPPVVRCAGEVTALACPDQLEPQDALVCARRLAAHRVGHSGRTFIRGSGWAELVGIGDVAAFDPSTLWRNVNQHDRLRVPIGVTPDGTAVQLDIKEAAEQGMGPHGLCVGATGSGKSELLRTIALGMMARNSPEVLNLLLVDFKGGATFLDLAGAPHVAAVITNLAEEAPLVARMQDALAGEMSRRQQLLRMAGHLVSVTAYQRARQTGAQLPCLPILFIVVDEFSELLSQHPEFVDVFLAIGRVGRSLGMHLLLASQRLDEGRLRGLETHLSYRMCLKTWSASESRNVLGTQDAYQLPNTPGAGLLQTGTGELIRFQTAFVSGPLRRASPSAVHPVAPPSVRPFTTHAAAPVTAGPVGGTAEVPTPTVLHAVLDRLVGHGPAAHQVWLPPLDEPPMLGALLRDAEPAQAELAVPIGIVDRPFEQSRVPLTIDLSGAAGNVAVVGAPQTGKSTALRTLIMALAATHDAGRVQFYCLDFGGGALAQVDELPHVGAVAGRAQPQLASRMLAELESAVRFREAFFRDHGIDSVARYRQLRAKSAAESFADIFLVIDGWASLRQEFAALEESIVALAAQGLSFGVHVALSAARWAEIRPSLRDQIGSRIELRLADPADSELDRRQAQRVPVDRPGRGLSRDGMHMVIALPDLDGVALRRRSGDPVAPPIPLLPARVDYDSVVARAGDELGAHILLGLEERRGQPVAVDFGRHPHLLVLGDNECGKTAALRTLCREIVRTHTAARAQLLIVDFRHTLLDVIESEHMGGYVSSPAALGAKLSSLVDLLQARMPAPDVSQAQLRARSWWSGPDIYVVVDDYDLVAVSSGNPLMVLLEYLPHARDLGLHLVVARRSGGAARALFEPVLASLRDLGCRALLMSGRPDEGALFGSSRPMPLPPGRGILVTGAGDEQLVQVAWSPPP</sequence>
<feature type="transmembrane region" description="Helical" evidence="10">
    <location>
        <begin position="28"/>
        <end position="49"/>
    </location>
</feature>
<dbReference type="InterPro" id="IPR027417">
    <property type="entry name" value="P-loop_NTPase"/>
</dbReference>
<dbReference type="InterPro" id="IPR050206">
    <property type="entry name" value="FtsK/SpoIIIE/SftA"/>
</dbReference>
<dbReference type="EMBL" id="JAGIZI010000038">
    <property type="protein sequence ID" value="MBP0685055.1"/>
    <property type="molecule type" value="Genomic_DNA"/>
</dbReference>
<dbReference type="FunFam" id="3.40.50.300:FF:001572">
    <property type="entry name" value="ESX-1 secretion system protein eccCa1"/>
    <property type="match status" value="1"/>
</dbReference>
<dbReference type="PANTHER" id="PTHR22683">
    <property type="entry name" value="SPORULATION PROTEIN RELATED"/>
    <property type="match status" value="1"/>
</dbReference>